<sequence length="87" mass="8826">MKTVMLTLSVLAVTVSGAFAASVTNKDSDVQVLVVTEGGVKREVAVDAGAKVEICPSGCFITMPSGDRETLSGPETLDIVGGSAVIK</sequence>
<dbReference type="EMBL" id="SMSI01000002">
    <property type="protein sequence ID" value="TDH35764.1"/>
    <property type="molecule type" value="Genomic_DNA"/>
</dbReference>
<organism evidence="2 3">
    <name type="scientific">Pseudohoeflea suaedae</name>
    <dbReference type="NCBI Taxonomy" id="877384"/>
    <lineage>
        <taxon>Bacteria</taxon>
        <taxon>Pseudomonadati</taxon>
        <taxon>Pseudomonadota</taxon>
        <taxon>Alphaproteobacteria</taxon>
        <taxon>Hyphomicrobiales</taxon>
        <taxon>Rhizobiaceae</taxon>
        <taxon>Pseudohoeflea</taxon>
    </lineage>
</organism>
<dbReference type="OrthoDB" id="8279992at2"/>
<keyword evidence="1" id="KW-0732">Signal</keyword>
<dbReference type="RefSeq" id="WP_133284464.1">
    <property type="nucleotide sequence ID" value="NZ_SMSI01000002.1"/>
</dbReference>
<protein>
    <submittedName>
        <fullName evidence="2">Uncharacterized protein</fullName>
    </submittedName>
</protein>
<keyword evidence="3" id="KW-1185">Reference proteome</keyword>
<evidence type="ECO:0000313" key="3">
    <source>
        <dbReference type="Proteomes" id="UP000295131"/>
    </source>
</evidence>
<evidence type="ECO:0000256" key="1">
    <source>
        <dbReference type="SAM" id="SignalP"/>
    </source>
</evidence>
<accession>A0A4R5PKL3</accession>
<dbReference type="AlphaFoldDB" id="A0A4R5PKL3"/>
<feature type="signal peptide" evidence="1">
    <location>
        <begin position="1"/>
        <end position="20"/>
    </location>
</feature>
<feature type="chain" id="PRO_5020740303" evidence="1">
    <location>
        <begin position="21"/>
        <end position="87"/>
    </location>
</feature>
<reference evidence="2 3" key="1">
    <citation type="journal article" date="2013" name="Int. J. Syst. Evol. Microbiol.">
        <title>Hoeflea suaedae sp. nov., an endophytic bacterium isolated from the root of the halophyte Suaeda maritima.</title>
        <authorList>
            <person name="Chung E.J."/>
            <person name="Park J.A."/>
            <person name="Pramanik P."/>
            <person name="Bibi F."/>
            <person name="Jeon C.O."/>
            <person name="Chung Y.R."/>
        </authorList>
    </citation>
    <scope>NUCLEOTIDE SEQUENCE [LARGE SCALE GENOMIC DNA]</scope>
    <source>
        <strain evidence="2 3">YC6898</strain>
    </source>
</reference>
<gene>
    <name evidence="2" type="ORF">E2A64_10565</name>
</gene>
<name>A0A4R5PKL3_9HYPH</name>
<proteinExistence type="predicted"/>
<evidence type="ECO:0000313" key="2">
    <source>
        <dbReference type="EMBL" id="TDH35764.1"/>
    </source>
</evidence>
<comment type="caution">
    <text evidence="2">The sequence shown here is derived from an EMBL/GenBank/DDBJ whole genome shotgun (WGS) entry which is preliminary data.</text>
</comment>
<dbReference type="Proteomes" id="UP000295131">
    <property type="component" value="Unassembled WGS sequence"/>
</dbReference>